<feature type="domain" description="Lipoyl-binding" evidence="5">
    <location>
        <begin position="29"/>
        <end position="111"/>
    </location>
</feature>
<keyword evidence="2 3" id="KW-0450">Lipoyl</keyword>
<accession>A0A2W5SVF3</accession>
<dbReference type="GO" id="GO:0005829">
    <property type="term" value="C:cytosol"/>
    <property type="evidence" value="ECO:0007669"/>
    <property type="project" value="TreeGrafter"/>
</dbReference>
<evidence type="ECO:0000256" key="4">
    <source>
        <dbReference type="PIRSR" id="PIRSR617453-50"/>
    </source>
</evidence>
<dbReference type="CDD" id="cd06848">
    <property type="entry name" value="GCS_H"/>
    <property type="match status" value="1"/>
</dbReference>
<evidence type="ECO:0000313" key="6">
    <source>
        <dbReference type="EMBL" id="PZR06782.1"/>
    </source>
</evidence>
<dbReference type="InterPro" id="IPR000089">
    <property type="entry name" value="Biotin_lipoyl"/>
</dbReference>
<dbReference type="NCBIfam" id="TIGR00527">
    <property type="entry name" value="gcvH"/>
    <property type="match status" value="1"/>
</dbReference>
<comment type="similarity">
    <text evidence="1 3">Belongs to the GcvH family.</text>
</comment>
<dbReference type="InterPro" id="IPR002930">
    <property type="entry name" value="GCV_H"/>
</dbReference>
<dbReference type="PANTHER" id="PTHR11715:SF3">
    <property type="entry name" value="GLYCINE CLEAVAGE SYSTEM H PROTEIN-RELATED"/>
    <property type="match status" value="1"/>
</dbReference>
<evidence type="ECO:0000259" key="5">
    <source>
        <dbReference type="PROSITE" id="PS50968"/>
    </source>
</evidence>
<dbReference type="RefSeq" id="WP_303733841.1">
    <property type="nucleotide sequence ID" value="NZ_CAKZHK010000006.1"/>
</dbReference>
<comment type="caution">
    <text evidence="6">The sequence shown here is derived from an EMBL/GenBank/DDBJ whole genome shotgun (WGS) entry which is preliminary data.</text>
</comment>
<evidence type="ECO:0000256" key="1">
    <source>
        <dbReference type="ARBA" id="ARBA00009249"/>
    </source>
</evidence>
<dbReference type="Pfam" id="PF01597">
    <property type="entry name" value="GCV_H"/>
    <property type="match status" value="1"/>
</dbReference>
<proteinExistence type="inferred from homology"/>
<dbReference type="SUPFAM" id="SSF51230">
    <property type="entry name" value="Single hybrid motif"/>
    <property type="match status" value="1"/>
</dbReference>
<organism evidence="6 7">
    <name type="scientific">Corynebacterium kroppenstedtii</name>
    <dbReference type="NCBI Taxonomy" id="161879"/>
    <lineage>
        <taxon>Bacteria</taxon>
        <taxon>Bacillati</taxon>
        <taxon>Actinomycetota</taxon>
        <taxon>Actinomycetes</taxon>
        <taxon>Mycobacteriales</taxon>
        <taxon>Corynebacteriaceae</taxon>
        <taxon>Corynebacterium</taxon>
    </lineage>
</organism>
<comment type="subunit">
    <text evidence="3">The glycine cleavage system is composed of four proteins: P, T, L and H.</text>
</comment>
<dbReference type="PROSITE" id="PS00189">
    <property type="entry name" value="LIPOYL"/>
    <property type="match status" value="1"/>
</dbReference>
<dbReference type="GO" id="GO:0019464">
    <property type="term" value="P:glycine decarboxylation via glycine cleavage system"/>
    <property type="evidence" value="ECO:0007669"/>
    <property type="project" value="UniProtKB-UniRule"/>
</dbReference>
<evidence type="ECO:0000256" key="2">
    <source>
        <dbReference type="ARBA" id="ARBA00022823"/>
    </source>
</evidence>
<dbReference type="GO" id="GO:0005960">
    <property type="term" value="C:glycine cleavage complex"/>
    <property type="evidence" value="ECO:0007669"/>
    <property type="project" value="InterPro"/>
</dbReference>
<dbReference type="InterPro" id="IPR003016">
    <property type="entry name" value="2-oxoA_DH_lipoyl-BS"/>
</dbReference>
<dbReference type="AlphaFoldDB" id="A0A2W5SVF3"/>
<dbReference type="Gene3D" id="2.40.50.100">
    <property type="match status" value="1"/>
</dbReference>
<feature type="modified residue" description="N6-lipoyllysine" evidence="3 4">
    <location>
        <position position="70"/>
    </location>
</feature>
<dbReference type="PROSITE" id="PS50968">
    <property type="entry name" value="BIOTINYL_LIPOYL"/>
    <property type="match status" value="1"/>
</dbReference>
<dbReference type="Proteomes" id="UP000249432">
    <property type="component" value="Unassembled WGS sequence"/>
</dbReference>
<evidence type="ECO:0000256" key="3">
    <source>
        <dbReference type="HAMAP-Rule" id="MF_00272"/>
    </source>
</evidence>
<gene>
    <name evidence="3 6" type="primary">gcvH</name>
    <name evidence="6" type="ORF">DI525_00425</name>
</gene>
<name>A0A2W5SVF3_9CORY</name>
<reference evidence="6 7" key="1">
    <citation type="submission" date="2017-08" db="EMBL/GenBank/DDBJ databases">
        <title>Infants hospitalized years apart are colonized by the same room-sourced microbial strains.</title>
        <authorList>
            <person name="Brooks B."/>
            <person name="Olm M.R."/>
            <person name="Firek B.A."/>
            <person name="Baker R."/>
            <person name="Thomas B.C."/>
            <person name="Morowitz M.J."/>
            <person name="Banfield J.F."/>
        </authorList>
    </citation>
    <scope>NUCLEOTIDE SEQUENCE [LARGE SCALE GENOMIC DNA]</scope>
    <source>
        <strain evidence="6">S2_003_000_R1_3</strain>
    </source>
</reference>
<dbReference type="GO" id="GO:0009249">
    <property type="term" value="P:protein lipoylation"/>
    <property type="evidence" value="ECO:0007669"/>
    <property type="project" value="TreeGrafter"/>
</dbReference>
<evidence type="ECO:0000313" key="7">
    <source>
        <dbReference type="Proteomes" id="UP000249432"/>
    </source>
</evidence>
<dbReference type="HAMAP" id="MF_00272">
    <property type="entry name" value="GcvH"/>
    <property type="match status" value="1"/>
</dbReference>
<comment type="cofactor">
    <cofactor evidence="3">
        <name>(R)-lipoate</name>
        <dbReference type="ChEBI" id="CHEBI:83088"/>
    </cofactor>
    <text evidence="3">Binds 1 lipoyl cofactor covalently.</text>
</comment>
<dbReference type="InterPro" id="IPR011053">
    <property type="entry name" value="Single_hybrid_motif"/>
</dbReference>
<comment type="function">
    <text evidence="3">The glycine cleavage system catalyzes the degradation of glycine. The H protein shuttles the methylamine group of glycine from the P protein to the T protein.</text>
</comment>
<dbReference type="NCBIfam" id="NF002270">
    <property type="entry name" value="PRK01202.1"/>
    <property type="match status" value="1"/>
</dbReference>
<dbReference type="InterPro" id="IPR017453">
    <property type="entry name" value="GCV_H_sub"/>
</dbReference>
<dbReference type="EMBL" id="QFRA01000001">
    <property type="protein sequence ID" value="PZR06782.1"/>
    <property type="molecule type" value="Genomic_DNA"/>
</dbReference>
<dbReference type="PANTHER" id="PTHR11715">
    <property type="entry name" value="GLYCINE CLEAVAGE SYSTEM H PROTEIN"/>
    <property type="match status" value="1"/>
</dbReference>
<protein>
    <recommendedName>
        <fullName evidence="3">Glycine cleavage system H protein</fullName>
    </recommendedName>
</protein>
<dbReference type="InterPro" id="IPR033753">
    <property type="entry name" value="GCV_H/Fam206"/>
</dbReference>
<sequence length="132" mass="14069">MSNVSLPADYLYSSDHEWIDNDAAEPGDTVRVGITHVAADQLGEIVYVDLPDVGTEVEAGEAFGEVESTKSVSDIFAPVSGEVVSINEELDDDAGVINSDPYGDGWLYEVRISDLGGLLDQSAYAAENDIDV</sequence>